<feature type="compositionally biased region" description="Basic residues" evidence="4">
    <location>
        <begin position="34"/>
        <end position="45"/>
    </location>
</feature>
<feature type="region of interest" description="Disordered" evidence="4">
    <location>
        <begin position="4678"/>
        <end position="4728"/>
    </location>
</feature>
<evidence type="ECO:0000256" key="4">
    <source>
        <dbReference type="SAM" id="MobiDB-lite"/>
    </source>
</evidence>
<dbReference type="InterPro" id="IPR008979">
    <property type="entry name" value="Galactose-bd-like_sf"/>
</dbReference>
<dbReference type="EMBL" id="JBBJCI010000422">
    <property type="protein sequence ID" value="KAK7230920.1"/>
    <property type="molecule type" value="Genomic_DNA"/>
</dbReference>
<dbReference type="InterPro" id="IPR000048">
    <property type="entry name" value="IQ_motif_EF-hand-BS"/>
</dbReference>
<evidence type="ECO:0000259" key="5">
    <source>
        <dbReference type="PROSITE" id="PS50004"/>
    </source>
</evidence>
<dbReference type="Gene3D" id="3.80.10.10">
    <property type="entry name" value="Ribonuclease Inhibitor"/>
    <property type="match status" value="3"/>
</dbReference>
<feature type="compositionally biased region" description="Low complexity" evidence="4">
    <location>
        <begin position="2520"/>
        <end position="2529"/>
    </location>
</feature>
<dbReference type="Pfam" id="PF02493">
    <property type="entry name" value="MORN"/>
    <property type="match status" value="5"/>
</dbReference>
<feature type="domain" description="Ig-like" evidence="6">
    <location>
        <begin position="2878"/>
        <end position="2950"/>
    </location>
</feature>
<evidence type="ECO:0000256" key="1">
    <source>
        <dbReference type="ARBA" id="ARBA00022737"/>
    </source>
</evidence>
<evidence type="ECO:0000313" key="7">
    <source>
        <dbReference type="EMBL" id="KAK7230920.1"/>
    </source>
</evidence>
<name>A0ABR1FHP9_AURAN</name>
<dbReference type="PROSITE" id="PS50004">
    <property type="entry name" value="C2"/>
    <property type="match status" value="1"/>
</dbReference>
<gene>
    <name evidence="7" type="ORF">SO694_000741103</name>
</gene>
<keyword evidence="8" id="KW-1185">Reference proteome</keyword>
<feature type="region of interest" description="Disordered" evidence="4">
    <location>
        <begin position="3072"/>
        <end position="3163"/>
    </location>
</feature>
<dbReference type="Gene3D" id="2.20.110.10">
    <property type="entry name" value="Histone H3 K4-specific methyltransferase SET7/9 N-terminal domain"/>
    <property type="match status" value="3"/>
</dbReference>
<dbReference type="Gene3D" id="2.60.120.260">
    <property type="entry name" value="Galactose-binding domain-like"/>
    <property type="match status" value="1"/>
</dbReference>
<dbReference type="SUPFAM" id="SSF49785">
    <property type="entry name" value="Galactose-binding domain-like"/>
    <property type="match status" value="1"/>
</dbReference>
<dbReference type="InterPro" id="IPR000008">
    <property type="entry name" value="C2_dom"/>
</dbReference>
<dbReference type="Gene3D" id="1.20.920.20">
    <property type="match status" value="1"/>
</dbReference>
<accession>A0ABR1FHP9</accession>
<dbReference type="PROSITE" id="PS50835">
    <property type="entry name" value="IG_LIKE"/>
    <property type="match status" value="1"/>
</dbReference>
<dbReference type="Proteomes" id="UP001363151">
    <property type="component" value="Unassembled WGS sequence"/>
</dbReference>
<protein>
    <submittedName>
        <fullName evidence="7">Uncharacterized protein</fullName>
    </submittedName>
</protein>
<evidence type="ECO:0000256" key="2">
    <source>
        <dbReference type="ARBA" id="ARBA00022786"/>
    </source>
</evidence>
<dbReference type="InterPro" id="IPR006553">
    <property type="entry name" value="Leu-rich_rpt_Cys-con_subtyp"/>
</dbReference>
<dbReference type="Gene3D" id="1.20.5.190">
    <property type="match status" value="1"/>
</dbReference>
<feature type="compositionally biased region" description="Basic and acidic residues" evidence="4">
    <location>
        <begin position="3073"/>
        <end position="3098"/>
    </location>
</feature>
<keyword evidence="3" id="KW-0175">Coiled coil</keyword>
<feature type="compositionally biased region" description="Basic and acidic residues" evidence="4">
    <location>
        <begin position="3136"/>
        <end position="3156"/>
    </location>
</feature>
<dbReference type="SMART" id="SM00015">
    <property type="entry name" value="IQ"/>
    <property type="match status" value="11"/>
</dbReference>
<dbReference type="Pfam" id="PF00168">
    <property type="entry name" value="C2"/>
    <property type="match status" value="1"/>
</dbReference>
<reference evidence="7 8" key="1">
    <citation type="submission" date="2024-03" db="EMBL/GenBank/DDBJ databases">
        <title>Aureococcus anophagefferens CCMP1851 and Kratosvirus quantuckense: Draft genome of a second virus-susceptible host strain in the model system.</title>
        <authorList>
            <person name="Chase E."/>
            <person name="Truchon A.R."/>
            <person name="Schepens W."/>
            <person name="Wilhelm S.W."/>
        </authorList>
    </citation>
    <scope>NUCLEOTIDE SEQUENCE [LARGE SCALE GENOMIC DNA]</scope>
    <source>
        <strain evidence="7 8">CCMP1851</strain>
    </source>
</reference>
<feature type="compositionally biased region" description="Acidic residues" evidence="4">
    <location>
        <begin position="4706"/>
        <end position="4728"/>
    </location>
</feature>
<proteinExistence type="predicted"/>
<feature type="region of interest" description="Disordered" evidence="4">
    <location>
        <begin position="4295"/>
        <end position="4322"/>
    </location>
</feature>
<dbReference type="PANTHER" id="PTHR13382">
    <property type="entry name" value="MITOCHONDRIAL ATP SYNTHASE COUPLING FACTOR B"/>
    <property type="match status" value="1"/>
</dbReference>
<feature type="domain" description="C2" evidence="5">
    <location>
        <begin position="2052"/>
        <end position="2168"/>
    </location>
</feature>
<dbReference type="SMART" id="SM00239">
    <property type="entry name" value="C2"/>
    <property type="match status" value="1"/>
</dbReference>
<feature type="compositionally biased region" description="Basic and acidic residues" evidence="4">
    <location>
        <begin position="1970"/>
        <end position="1991"/>
    </location>
</feature>
<sequence>MAPPRPSFLKQAARMEKAQQGARAAEMVAVAATKLKKKRRRKKRASGLASSGESGSGSESASDGDRGLANSASAPPARFRAAMPPVDELDAARATQDRAGPAGHAGQRGAVAPELLGLDGDSDPRQRANGKYGRRAVAAPSPERPSPAKKPREPAQVARRVGLHTGGGEVAYEETYHGGWRAEEYAFPDEGFFRPWSFVPRDVLDLRRWPHADVEDTILRCVKRTEGRTQAIKLGGGGHVGAPDDSSVTALVECRQFVADIVTSVDLSGCTALSDGVCRALAKAAKRLTYLDLSRCGLLTDRTLRAWAQSANARQFRTLKLAELPKITDMGVTELLEKNGGTLRSVSFAECARLSGPSCLAVASHSLEDVDLSGWPRLDDDALSTMIAMCGDPDHKLKASDHRTGGKGQLKSLVLGDSPGLTDGISRALLEVKVISGWKKHGALRHLRRFELTGNPEVSDEIVERIALACPALRALNLARCRRVGGGEMLAELAALEHLVDLDLTDTAVNDESLETLAKARSRGNQEHLARKLPLRRVDLSRCKISDLGVRLLVKACDKLRVLRFEASARVAEDGLLAVAEHCATLREVALRVLPNATDGAVVQVARCCRKLKRVEVSQCATLGARGIKEIVTLKHLTALDVSGCEHVDDAAVSGLPRSMVALRAARLPRVTDAAIRAVAGRCPKIRAVDLRGCGALTERAVFALLGLPPDFDGAEAPVFPTTGLDADAWAYLRRLDVGGCRHVDASKVAAAVANHPYLACSRGKTANDPEAVVELYLGLRDAYAATNYFVGESLSLHWTAESRDLEVRNQDREDRRNSVHAVNLVKAQWRIMREHRREYEDRFDRLVERDDASVVIQSFARGVSARYHRKKLVQLQKATATIATMLVARVRAARERRRVKASKALARRAARRRYLLEWSRVERTRPWIVGEDPAQAAKANAHFGRVVSRKKLTDWHKYSHRDGGPWTKRQMAFEFWGRRKRAPLLHAWQTYAHDQVIHRHKLVVIFLQCCSVDSYNGDETPLSAAARVAVAHHNLKILALTFLPLKLWALERSLHSKKLVEVKIAVMKIRFDADAPRVFAAFKLYAAFKRNKRRLLERAEPVVEPIRMRSALSRAMRITSYWKQSKINHTLGVRLERLKHLRSGFVHLWRRRVLRRRLRNNMALAEHHFAHRRDRMLEDLCWPKLVQHARKRVAIRAAKARVELLAEANRVRRVLAKFRLNIIARRAGRASYEAYLHALADAAVCIAAVAVAMGRVDVETAHTQVARARLAQENMDRAEDAQAARNLELEEWERTQEERVQFALACVVVQRMWRGKMARDYCHAHRIDVDYSIIILQSAARRWFAKRLVRRMRRHIELRLFIQREMEAEGMEAAEEENKMFAASLAQIKWVQTQARMYLAKRRVHRLRAVRQKEAAIQFVEDHKKGIETAKKKEKERQRALQRSEESALVVQRRYRGVLGRRRFDNILQFHLENLAALKCQTAFRKALARRDANAHRRVNFALHYQHLQRGRQGKLLRGVFGRYQRATQRAFLRVALPLGLDPMSYTLSPLSQASELRTDAIELFQLLKIEAQAWRDGGFDAYQRGKKRSELLTKAAKATELRQGDAVRVVDTNNSRRGQTAFLAAIDDSVPGKAVAELTFDSDGANVSIPMMTIPDAFTASRKALCRIDALDKRYPDIMAADAVIGNKTALIMWARAHKSGSKATQAAVVIQCAARKSQARKRVGRVRYAYWCGSRARRVVLLKTLTTFAAMHIGGARALLRLKLGLNINDLRNDLPAWEAPELSALSVPPIYSNYQRVLRQKKNMEWEVALRHRLRALRIRALRTGARPNNVVRQILGGVGAKISAIATVREDREGDMISWKKFVAAAPARPQATFLAHASDRLRLATTRRLAFAASTKLKQFKAAWYLGGADALLDAANDQYKKQFKKAVGAKTRRGAAHDAHNDRLEPVAKVVETQHIGPYADRTSVKPKEGDRSKLPPDSASAKDDAKNVWAAKIDIGSQFGQSPHLRVKNVAIYHGAWAGNPTHKIPKPGSRKRAEELKAFAPHGEGFLEFLDGYGCAEEEKTLKLTIFRASDIRVADLLSSDPYVRVECNGRTFRTRVKRQTLNPEYNETFEVDVSDPAEVLRISLWDWDRLSADDFLGDVLVQLGALPNEGRRAFRRWFRVGDYRPYHPIWRRSDPLKREQIHDRGEIEVELHWQDKPGPEDLDRKRLRRRASRRLQAWARNRLATFEKLDRRRKKLEADRVVAHASTIIQAGYRVARARRVVRMIKVRRHAAVKLESFFRRRIAWEALQVKRKEYHAARRIQIVAKRRVVATARIARLRIVLWIEQTFAILTIQGMARIVQARERVLEKKAAIREAELAERRTAQTQGVAARSDPAWRARQQAMQHISRNLRAWDLNWLIYYGRDATFGTKRLRRIAMRAAKTMISNAGTRIRTVYGPAIVLEYPAPPLDHEFADGDDDDSVNAIYRKSQVGLRLEIAQENMGFKGGPVRGDQRGTVEIVQAGDGGGDGAAAPEAAGPAPAEPEEPVEVGLRVPSKGFVLVELLGCREPLDVRPSLDAADREEMVEKAPRHEATIRLGSVDAFKSVLDRLVMLQCKFRFLQARWLVERLLRQTIAARTIQAMVREWLVKRVAAKIRLQAAARMFLGKLALRNKRREVEAAKTLQRAYRMMHAKRELDVRRSIQGPNAILVSSEYDIEFNADKTLDHNPKTFWCSRSGATKKQWIVYDLGAPICIGTIELQVREDTTAPRSCVVEACNAAKGHYTTIFAFDLPAPKSLVPMAQVLAKQPMDFHNRKLAAQRRKEAALVRHPAKITVRMDGGRTWWRVTVPTEVYKVRRYWRLRINKNWSSSEGVTLSGIRWLRAKEYTPKVVTQPRSVFIDPGPQLNEMTPRITLTCEGDAWPLPTYQWFKDGAKLEGEVDTEIVLQSRVLKSSRHKKFRCIHCRKVNPEVPANIYRNICMNCKTLFNWPEQQDSAVARGDIVEQYQEWENEQSTLDRRIADLRADVDALDLQIKVQATRDKQRQLEDADFDDDGEVRLDSAKAGDFDDGAMKADDDALAASTKEVEVFDEKQERKDDDAESRAGDRPDTAASERPGTVLSRRSSLGSRPGTAVSAASAASSGGARPDLEAKAEESEKKKRMRDSARAKKKRQMQLLAMKPADRLVELRRELKECEDRRAELVFLMEDLAFDRLEIKPDDPVKQNYDCEGIYHCEITNLRGGSVVRRVPTRKCAVVIGDPPPLLTKVTEDYHPRSHQRRKYYAQYVSMQGFMRRGEAVGDVILKYYNGDTYCGPLVGERWLDSMGVSRHEGRDADHWGEWRRPSGLIYEGVTVDNHFDMLRIYGDFRITYPVKLSRAERDAGLEVPPEVYEGQIVDGKRHGVGEYDYADGSHYGGEWFMDQRQGYGRLGAPDGSTYDGEWDRGRIHGYGTWKWADGSSYTGETFEGIRTGKGCYISSKHDVYIGDFKDGQLEGSGVFAYHDGSRFEGHFKRNQRHGLGVFTDVFGVKFIGDYIENQRHGEFVVRRPVKVEDDGMYQQSYEEEEDEYDDMGVKIPKIQKTKAELEYERSIRGTLFDEIQIGLWERGEFWEWLGSPVNPLATLQFCKLFEEREEEYDGVYALMIARRLPKLPHGVQNDHPRVLPIIERIRMEGGSLVARDTYEEAKEDLLKAEPVLELMAADMRAARDMMAEHEELLKRSKQVVEQADMQLEALLKKQRNLSSNIEKFWDDDPHRTRDAFLHASDKIQTLELRDFFVIRYFPEPPPLLEKVLRAACILTSEQETWKAAQLLLSSSQINADEGDQVALTVVYDIKLKYKLLHYDVWDYAKNNLLLSRIAGILVDPRFKASHHHIKSYGSALPMIVDWVRCAYLYIQKCADIAQTKDELTGIEGAIVKAEARKQSAKDEEAEAVVEYGRKKDHLEETERRGRRAARDVERLRSLVLECEEMIEEYHSDEEEPPEDYYLALDGHEGLQESHMVEIMVDELCQKVTRNVEDPPKGTEAWLKANSAILVLMGGRVGGTQSQRDARAAEAESVAEQQRLAKLRSEAQAAAYAASTGLPPPGEFFKIKDFIWHATHWARMNLLKTLPYYHSGGFMYFGAPPEGLTVLVHNEGSGPNAFLDYTAEEWADYGPELCEEALYRAITQITRAIEASPMHHDQGCKEFICLDGARVDPRYVEELVRDEWAKVSRHDSRESAVLSWSSAFPAPLGDEGEALDMLDMEDEAFYVTPEYMAILARSSIIMKKTAIREAAIWERHEDNRGRVVEAEARVAAQFEYDFETTDRGAARTASDVVKQHRENKDKDPEDETRELPGPDALAAAVVWRKLNPGRVLEARLDDLYDLQMDFEENNSAEEAPRAAARLLAGVSIDGLFEAPADQIPFAEAWASGNVEKLAEVMESVGDELAMEFWDQFAEDGDPDDEEVVKKVAVKAVRSQKDPRTPLRFKSAGKAWKGLNRAPYVEAEAEVMLELYAEDEAKTREVSRLETEMSEKESIMQLRARSRVVRQGAAGVKDKDAKKELQKAMDDEATQDSAALTDFKEQNRLKIMDLLTWRKAQHERLRDEARSNYEHEANDRAYLVVLKKVRPTDRRHMLADQAADHVLRVDCHHADYASEEAIVKQVEARIAFYTPKEKQYDADGREIDEFGNLVEVDDPTKVDEATAQAIRDGAAKAGEDGEDMTEAELMLKTGEHKEGIAEGDDDDDDDDAANDALFDDSDY</sequence>
<dbReference type="PROSITE" id="PS50096">
    <property type="entry name" value="IQ"/>
    <property type="match status" value="4"/>
</dbReference>
<organism evidence="7 8">
    <name type="scientific">Aureococcus anophagefferens</name>
    <name type="common">Harmful bloom alga</name>
    <dbReference type="NCBI Taxonomy" id="44056"/>
    <lineage>
        <taxon>Eukaryota</taxon>
        <taxon>Sar</taxon>
        <taxon>Stramenopiles</taxon>
        <taxon>Ochrophyta</taxon>
        <taxon>Pelagophyceae</taxon>
        <taxon>Pelagomonadales</taxon>
        <taxon>Pelagomonadaceae</taxon>
        <taxon>Aureococcus</taxon>
    </lineage>
</organism>
<feature type="region of interest" description="Disordered" evidence="4">
    <location>
        <begin position="2513"/>
        <end position="2535"/>
    </location>
</feature>
<keyword evidence="2" id="KW-0833">Ubl conjugation pathway</keyword>
<dbReference type="InterPro" id="IPR032675">
    <property type="entry name" value="LRR_dom_sf"/>
</dbReference>
<feature type="compositionally biased region" description="Low complexity" evidence="4">
    <location>
        <begin position="46"/>
        <end position="85"/>
    </location>
</feature>
<feature type="coiled-coil region" evidence="3">
    <location>
        <begin position="3683"/>
        <end position="3731"/>
    </location>
</feature>
<evidence type="ECO:0000313" key="8">
    <source>
        <dbReference type="Proteomes" id="UP001363151"/>
    </source>
</evidence>
<dbReference type="InterPro" id="IPR035892">
    <property type="entry name" value="C2_domain_sf"/>
</dbReference>
<dbReference type="InterPro" id="IPR057207">
    <property type="entry name" value="FBXL15_LRR"/>
</dbReference>
<dbReference type="Gene3D" id="2.60.40.150">
    <property type="entry name" value="C2 domain"/>
    <property type="match status" value="1"/>
</dbReference>
<dbReference type="InterPro" id="IPR007110">
    <property type="entry name" value="Ig-like_dom"/>
</dbReference>
<dbReference type="InterPro" id="IPR050648">
    <property type="entry name" value="F-box_LRR-repeat"/>
</dbReference>
<dbReference type="SMART" id="SM00367">
    <property type="entry name" value="LRR_CC"/>
    <property type="match status" value="9"/>
</dbReference>
<dbReference type="InterPro" id="IPR003409">
    <property type="entry name" value="MORN"/>
</dbReference>
<dbReference type="SUPFAM" id="SSF82185">
    <property type="entry name" value="Histone H3 K4-specific methyltransferase SET7/9 N-terminal domain"/>
    <property type="match status" value="2"/>
</dbReference>
<feature type="region of interest" description="Disordered" evidence="4">
    <location>
        <begin position="1963"/>
        <end position="1991"/>
    </location>
</feature>
<dbReference type="CDD" id="cd00030">
    <property type="entry name" value="C2"/>
    <property type="match status" value="1"/>
</dbReference>
<feature type="region of interest" description="Disordered" evidence="4">
    <location>
        <begin position="1"/>
        <end position="156"/>
    </location>
</feature>
<feature type="compositionally biased region" description="Low complexity" evidence="4">
    <location>
        <begin position="3109"/>
        <end position="3134"/>
    </location>
</feature>
<feature type="compositionally biased region" description="Basic and acidic residues" evidence="4">
    <location>
        <begin position="4303"/>
        <end position="4313"/>
    </location>
</feature>
<dbReference type="SMART" id="SM00698">
    <property type="entry name" value="MORN"/>
    <property type="match status" value="6"/>
</dbReference>
<feature type="coiled-coil region" evidence="3">
    <location>
        <begin position="3887"/>
        <end position="3966"/>
    </location>
</feature>
<feature type="compositionally biased region" description="Low complexity" evidence="4">
    <location>
        <begin position="22"/>
        <end position="32"/>
    </location>
</feature>
<keyword evidence="1" id="KW-0677">Repeat</keyword>
<dbReference type="SUPFAM" id="SSF49562">
    <property type="entry name" value="C2 domain (Calcium/lipid-binding domain, CaLB)"/>
    <property type="match status" value="1"/>
</dbReference>
<dbReference type="Pfam" id="PF25372">
    <property type="entry name" value="DUF7885"/>
    <property type="match status" value="1"/>
</dbReference>
<dbReference type="SUPFAM" id="SSF52047">
    <property type="entry name" value="RNI-like"/>
    <property type="match status" value="2"/>
</dbReference>
<comment type="caution">
    <text evidence="7">The sequence shown here is derived from an EMBL/GenBank/DDBJ whole genome shotgun (WGS) entry which is preliminary data.</text>
</comment>
<evidence type="ECO:0000256" key="3">
    <source>
        <dbReference type="SAM" id="Coils"/>
    </source>
</evidence>
<evidence type="ECO:0000259" key="6">
    <source>
        <dbReference type="PROSITE" id="PS50835"/>
    </source>
</evidence>